<reference evidence="1 2" key="1">
    <citation type="submission" date="2013-11" db="EMBL/GenBank/DDBJ databases">
        <title>Metagenomic analysis of a methanogenic consortium involved in long chain n-alkane degradation.</title>
        <authorList>
            <person name="Davidova I.A."/>
            <person name="Callaghan A.V."/>
            <person name="Wawrik B."/>
            <person name="Pruitt S."/>
            <person name="Marks C."/>
            <person name="Duncan K.E."/>
            <person name="Suflita J.M."/>
        </authorList>
    </citation>
    <scope>NUCLEOTIDE SEQUENCE [LARGE SCALE GENOMIC DNA]</scope>
    <source>
        <strain evidence="1 2">SPR</strain>
    </source>
</reference>
<dbReference type="EMBL" id="AZAC01000018">
    <property type="protein sequence ID" value="KIX13149.1"/>
    <property type="molecule type" value="Genomic_DNA"/>
</dbReference>
<dbReference type="AlphaFoldDB" id="A0A0D2J4T8"/>
<protein>
    <submittedName>
        <fullName evidence="1">Uncharacterized protein</fullName>
    </submittedName>
</protein>
<proteinExistence type="predicted"/>
<comment type="caution">
    <text evidence="1">The sequence shown here is derived from an EMBL/GenBank/DDBJ whole genome shotgun (WGS) entry which is preliminary data.</text>
</comment>
<dbReference type="InParanoid" id="A0A0D2J4T8"/>
<dbReference type="Proteomes" id="UP000032233">
    <property type="component" value="Unassembled WGS sequence"/>
</dbReference>
<organism evidence="1 2">
    <name type="scientific">Dethiosulfatarculus sandiegensis</name>
    <dbReference type="NCBI Taxonomy" id="1429043"/>
    <lineage>
        <taxon>Bacteria</taxon>
        <taxon>Pseudomonadati</taxon>
        <taxon>Thermodesulfobacteriota</taxon>
        <taxon>Desulfarculia</taxon>
        <taxon>Desulfarculales</taxon>
        <taxon>Desulfarculaceae</taxon>
        <taxon>Dethiosulfatarculus</taxon>
    </lineage>
</organism>
<sequence>MKNFLQTIRRVQPPLFECFTPGKAHKEAGQTCLRSFEPELFFLSLSCFQSSDFPFIRLPGFIFFIRGLFKDLASDTMTFCMPEDMQKLLLVKAVLGKINFKKQTVKRGLSGI</sequence>
<accession>A0A0D2J4T8</accession>
<evidence type="ECO:0000313" key="2">
    <source>
        <dbReference type="Proteomes" id="UP000032233"/>
    </source>
</evidence>
<name>A0A0D2J4T8_9BACT</name>
<gene>
    <name evidence="1" type="ORF">X474_15420</name>
</gene>
<evidence type="ECO:0000313" key="1">
    <source>
        <dbReference type="EMBL" id="KIX13149.1"/>
    </source>
</evidence>
<keyword evidence="2" id="KW-1185">Reference proteome</keyword>